<name>A0ABV4NUX3_9GAMM</name>
<dbReference type="Proteomes" id="UP001569428">
    <property type="component" value="Unassembled WGS sequence"/>
</dbReference>
<gene>
    <name evidence="1" type="ORF">ACCI49_01125</name>
</gene>
<organism evidence="1 2">
    <name type="scientific">Microbulbifer epialgicus</name>
    <dbReference type="NCBI Taxonomy" id="393907"/>
    <lineage>
        <taxon>Bacteria</taxon>
        <taxon>Pseudomonadati</taxon>
        <taxon>Pseudomonadota</taxon>
        <taxon>Gammaproteobacteria</taxon>
        <taxon>Cellvibrionales</taxon>
        <taxon>Microbulbiferaceae</taxon>
        <taxon>Microbulbifer</taxon>
    </lineage>
</organism>
<comment type="caution">
    <text evidence="1">The sequence shown here is derived from an EMBL/GenBank/DDBJ whole genome shotgun (WGS) entry which is preliminary data.</text>
</comment>
<dbReference type="EMBL" id="JBGMEK010000001">
    <property type="protein sequence ID" value="MFA0809507.1"/>
    <property type="molecule type" value="Genomic_DNA"/>
</dbReference>
<evidence type="ECO:0000313" key="1">
    <source>
        <dbReference type="EMBL" id="MFA0809507.1"/>
    </source>
</evidence>
<protein>
    <submittedName>
        <fullName evidence="1">Uncharacterized protein</fullName>
    </submittedName>
</protein>
<sequence>MPVFDRKMITQAVMSACGFDQSPKNLVIDIGKACQLTGLGADLIEASADEIIKAVTSHGKSLNNASEVVRAVYKHRDNVLSIQNGA</sequence>
<evidence type="ECO:0000313" key="2">
    <source>
        <dbReference type="Proteomes" id="UP001569428"/>
    </source>
</evidence>
<dbReference type="RefSeq" id="WP_371837124.1">
    <property type="nucleotide sequence ID" value="NZ_JBGMEK010000001.1"/>
</dbReference>
<reference evidence="1 2" key="1">
    <citation type="submission" date="2024-08" db="EMBL/GenBank/DDBJ databases">
        <authorList>
            <person name="Ishaq N."/>
        </authorList>
    </citation>
    <scope>NUCLEOTIDE SEQUENCE [LARGE SCALE GENOMIC DNA]</scope>
    <source>
        <strain evidence="1 2">DSM 18651</strain>
    </source>
</reference>
<proteinExistence type="predicted"/>
<keyword evidence="2" id="KW-1185">Reference proteome</keyword>
<accession>A0ABV4NUX3</accession>